<evidence type="ECO:0000313" key="3">
    <source>
        <dbReference type="EMBL" id="ACY18044.1"/>
    </source>
</evidence>
<evidence type="ECO:0000256" key="1">
    <source>
        <dbReference type="SAM" id="MobiDB-lite"/>
    </source>
</evidence>
<dbReference type="EMBL" id="CP001804">
    <property type="protein sequence ID" value="ACY18044.1"/>
    <property type="molecule type" value="Genomic_DNA"/>
</dbReference>
<name>D0LZR5_HALO1</name>
<dbReference type="RefSeq" id="WP_012830636.1">
    <property type="nucleotide sequence ID" value="NC_013440.1"/>
</dbReference>
<dbReference type="AlphaFoldDB" id="D0LZR5"/>
<dbReference type="Proteomes" id="UP000001880">
    <property type="component" value="Chromosome"/>
</dbReference>
<organism evidence="3 4">
    <name type="scientific">Haliangium ochraceum (strain DSM 14365 / JCM 11303 / SMP-2)</name>
    <dbReference type="NCBI Taxonomy" id="502025"/>
    <lineage>
        <taxon>Bacteria</taxon>
        <taxon>Pseudomonadati</taxon>
        <taxon>Myxococcota</taxon>
        <taxon>Polyangia</taxon>
        <taxon>Haliangiales</taxon>
        <taxon>Kofleriaceae</taxon>
        <taxon>Haliangium</taxon>
    </lineage>
</organism>
<keyword evidence="4" id="KW-1185">Reference proteome</keyword>
<accession>D0LZR5</accession>
<proteinExistence type="predicted"/>
<dbReference type="HOGENOM" id="CLU_2617107_0_0_7"/>
<keyword evidence="2" id="KW-0812">Transmembrane</keyword>
<keyword evidence="2" id="KW-0472">Membrane</keyword>
<evidence type="ECO:0000256" key="2">
    <source>
        <dbReference type="SAM" id="Phobius"/>
    </source>
</evidence>
<feature type="region of interest" description="Disordered" evidence="1">
    <location>
        <begin position="1"/>
        <end position="30"/>
    </location>
</feature>
<protein>
    <submittedName>
        <fullName evidence="3">Uncharacterized protein</fullName>
    </submittedName>
</protein>
<keyword evidence="2" id="KW-1133">Transmembrane helix</keyword>
<gene>
    <name evidence="3" type="ordered locus">Hoch_5562</name>
</gene>
<reference evidence="3 4" key="1">
    <citation type="journal article" date="2010" name="Stand. Genomic Sci.">
        <title>Complete genome sequence of Haliangium ochraceum type strain (SMP-2).</title>
        <authorList>
            <consortium name="US DOE Joint Genome Institute (JGI-PGF)"/>
            <person name="Ivanova N."/>
            <person name="Daum C."/>
            <person name="Lang E."/>
            <person name="Abt B."/>
            <person name="Kopitz M."/>
            <person name="Saunders E."/>
            <person name="Lapidus A."/>
            <person name="Lucas S."/>
            <person name="Glavina Del Rio T."/>
            <person name="Nolan M."/>
            <person name="Tice H."/>
            <person name="Copeland A."/>
            <person name="Cheng J.F."/>
            <person name="Chen F."/>
            <person name="Bruce D."/>
            <person name="Goodwin L."/>
            <person name="Pitluck S."/>
            <person name="Mavromatis K."/>
            <person name="Pati A."/>
            <person name="Mikhailova N."/>
            <person name="Chen A."/>
            <person name="Palaniappan K."/>
            <person name="Land M."/>
            <person name="Hauser L."/>
            <person name="Chang Y.J."/>
            <person name="Jeffries C.D."/>
            <person name="Detter J.C."/>
            <person name="Brettin T."/>
            <person name="Rohde M."/>
            <person name="Goker M."/>
            <person name="Bristow J."/>
            <person name="Markowitz V."/>
            <person name="Eisen J.A."/>
            <person name="Hugenholtz P."/>
            <person name="Kyrpides N.C."/>
            <person name="Klenk H.P."/>
        </authorList>
    </citation>
    <scope>NUCLEOTIDE SEQUENCE [LARGE SCALE GENOMIC DNA]</scope>
    <source>
        <strain evidence="4">DSM 14365 / CIP 107738 / JCM 11303 / AJ 13395 / SMP-2</strain>
    </source>
</reference>
<feature type="compositionally biased region" description="Polar residues" evidence="1">
    <location>
        <begin position="1"/>
        <end position="16"/>
    </location>
</feature>
<sequence length="78" mass="7980">MNPRQTSTANEFSPTATERRESTLPLPQTPLIAGAGAGRPSIGFVGQAPLRAAEGRGIALAGLLAVAMLLVALVLMLV</sequence>
<feature type="transmembrane region" description="Helical" evidence="2">
    <location>
        <begin position="57"/>
        <end position="77"/>
    </location>
</feature>
<evidence type="ECO:0000313" key="4">
    <source>
        <dbReference type="Proteomes" id="UP000001880"/>
    </source>
</evidence>
<dbReference type="KEGG" id="hoh:Hoch_5562"/>